<dbReference type="SUPFAM" id="SSF52540">
    <property type="entry name" value="P-loop containing nucleoside triphosphate hydrolases"/>
    <property type="match status" value="1"/>
</dbReference>
<gene>
    <name evidence="4" type="ORF">SLS59_007829</name>
</gene>
<feature type="domain" description="ABC transporter" evidence="3">
    <location>
        <begin position="24"/>
        <end position="64"/>
    </location>
</feature>
<dbReference type="Gene3D" id="3.40.50.300">
    <property type="entry name" value="P-loop containing nucleotide triphosphate hydrolases"/>
    <property type="match status" value="1"/>
</dbReference>
<keyword evidence="2" id="KW-0067">ATP-binding</keyword>
<dbReference type="Proteomes" id="UP001521222">
    <property type="component" value="Unassembled WGS sequence"/>
</dbReference>
<comment type="caution">
    <text evidence="4">The sequence shown here is derived from an EMBL/GenBank/DDBJ whole genome shotgun (WGS) entry which is preliminary data.</text>
</comment>
<evidence type="ECO:0000313" key="5">
    <source>
        <dbReference type="Proteomes" id="UP001521222"/>
    </source>
</evidence>
<name>A0ABR3QXD1_9PLEO</name>
<dbReference type="PANTHER" id="PTHR24223">
    <property type="entry name" value="ATP-BINDING CASSETTE SUB-FAMILY C"/>
    <property type="match status" value="1"/>
</dbReference>
<organism evidence="4 5">
    <name type="scientific">Nothophoma quercina</name>
    <dbReference type="NCBI Taxonomy" id="749835"/>
    <lineage>
        <taxon>Eukaryota</taxon>
        <taxon>Fungi</taxon>
        <taxon>Dikarya</taxon>
        <taxon>Ascomycota</taxon>
        <taxon>Pezizomycotina</taxon>
        <taxon>Dothideomycetes</taxon>
        <taxon>Pleosporomycetidae</taxon>
        <taxon>Pleosporales</taxon>
        <taxon>Pleosporineae</taxon>
        <taxon>Didymellaceae</taxon>
        <taxon>Nothophoma</taxon>
    </lineage>
</organism>
<proteinExistence type="predicted"/>
<reference evidence="4 5" key="1">
    <citation type="submission" date="2024-02" db="EMBL/GenBank/DDBJ databases">
        <title>De novo assembly and annotation of 12 fungi associated with fruit tree decline syndrome in Ontario, Canada.</title>
        <authorList>
            <person name="Sulman M."/>
            <person name="Ellouze W."/>
            <person name="Ilyukhin E."/>
        </authorList>
    </citation>
    <scope>NUCLEOTIDE SEQUENCE [LARGE SCALE GENOMIC DNA]</scope>
    <source>
        <strain evidence="4 5">M97-236</strain>
    </source>
</reference>
<dbReference type="PANTHER" id="PTHR24223:SF399">
    <property type="entry name" value="ABC TRANSPORTER ATNG"/>
    <property type="match status" value="1"/>
</dbReference>
<evidence type="ECO:0000256" key="1">
    <source>
        <dbReference type="ARBA" id="ARBA00022741"/>
    </source>
</evidence>
<sequence length="138" mass="15071">MKEALEQVQLWGKLKAATIAVQSALDLNLDNVESSLSQGERQLFCLARAILMDRKIVVLDEATSSVDAKTDALMQLLLRTAFADRTVIAVAHRLDTILDFDRVVVMDAGKIVEVGPPTGLMQAGGSLFRGLMESQEKK</sequence>
<keyword evidence="5" id="KW-1185">Reference proteome</keyword>
<accession>A0ABR3QXD1</accession>
<evidence type="ECO:0000313" key="4">
    <source>
        <dbReference type="EMBL" id="KAL1596797.1"/>
    </source>
</evidence>
<dbReference type="EMBL" id="JAKIXB020000028">
    <property type="protein sequence ID" value="KAL1596797.1"/>
    <property type="molecule type" value="Genomic_DNA"/>
</dbReference>
<keyword evidence="1" id="KW-0547">Nucleotide-binding</keyword>
<dbReference type="Pfam" id="PF00005">
    <property type="entry name" value="ABC_tran"/>
    <property type="match status" value="1"/>
</dbReference>
<dbReference type="InterPro" id="IPR050173">
    <property type="entry name" value="ABC_transporter_C-like"/>
</dbReference>
<dbReference type="InterPro" id="IPR003439">
    <property type="entry name" value="ABC_transporter-like_ATP-bd"/>
</dbReference>
<evidence type="ECO:0000259" key="3">
    <source>
        <dbReference type="Pfam" id="PF00005"/>
    </source>
</evidence>
<protein>
    <recommendedName>
        <fullName evidence="3">ABC transporter domain-containing protein</fullName>
    </recommendedName>
</protein>
<dbReference type="InterPro" id="IPR027417">
    <property type="entry name" value="P-loop_NTPase"/>
</dbReference>
<evidence type="ECO:0000256" key="2">
    <source>
        <dbReference type="ARBA" id="ARBA00022840"/>
    </source>
</evidence>